<protein>
    <submittedName>
        <fullName evidence="1">Uncharacterized protein</fullName>
    </submittedName>
</protein>
<evidence type="ECO:0000313" key="2">
    <source>
        <dbReference type="Proteomes" id="UP000033423"/>
    </source>
</evidence>
<dbReference type="Proteomes" id="UP000033423">
    <property type="component" value="Unassembled WGS sequence"/>
</dbReference>
<accession>A0A0F3GSP1</accession>
<keyword evidence="2" id="KW-1185">Reference proteome</keyword>
<organism evidence="1 2">
    <name type="scientific">Candidatus Magnetobacterium bavaricum</name>
    <dbReference type="NCBI Taxonomy" id="29290"/>
    <lineage>
        <taxon>Bacteria</taxon>
        <taxon>Pseudomonadati</taxon>
        <taxon>Nitrospirota</taxon>
        <taxon>Thermodesulfovibrionia</taxon>
        <taxon>Thermodesulfovibrionales</taxon>
        <taxon>Candidatus Magnetobacteriaceae</taxon>
        <taxon>Candidatus Magnetobacterium</taxon>
    </lineage>
</organism>
<sequence>MPDYAIPNRKKPVNKNSLDTIFPLRLQQPMAITKGSKMVGLKAGCLNRGPSSTAAAACLAPFLPHTMQR</sequence>
<evidence type="ECO:0000313" key="1">
    <source>
        <dbReference type="EMBL" id="KJU85010.1"/>
    </source>
</evidence>
<reference evidence="1 2" key="1">
    <citation type="submission" date="2015-02" db="EMBL/GenBank/DDBJ databases">
        <title>Single-cell genomics of uncultivated deep-branching MTB reveals a conserved set of magnetosome genes.</title>
        <authorList>
            <person name="Kolinko S."/>
            <person name="Richter M."/>
            <person name="Glockner F.O."/>
            <person name="Brachmann A."/>
            <person name="Schuler D."/>
        </authorList>
    </citation>
    <scope>NUCLEOTIDE SEQUENCE [LARGE SCALE GENOMIC DNA]</scope>
    <source>
        <strain evidence="1">TM-1</strain>
    </source>
</reference>
<gene>
    <name evidence="1" type="ORF">MBAV_002796</name>
</gene>
<dbReference type="EMBL" id="LACI01001196">
    <property type="protein sequence ID" value="KJU85010.1"/>
    <property type="molecule type" value="Genomic_DNA"/>
</dbReference>
<proteinExistence type="predicted"/>
<name>A0A0F3GSP1_9BACT</name>
<comment type="caution">
    <text evidence="1">The sequence shown here is derived from an EMBL/GenBank/DDBJ whole genome shotgun (WGS) entry which is preliminary data.</text>
</comment>
<dbReference type="AlphaFoldDB" id="A0A0F3GSP1"/>